<dbReference type="AlphaFoldDB" id="A0A443RH28"/>
<dbReference type="PANTHER" id="PTHR31296">
    <property type="entry name" value="UPF0565 PROTEIN C2ORF69"/>
    <property type="match status" value="1"/>
</dbReference>
<dbReference type="InterPro" id="IPR018881">
    <property type="entry name" value="C2orf69_mit"/>
</dbReference>
<sequence>MCSKYARIVRLIAMQAFDGKRNDLFYLPCKQETQKAVIYFGGDIQVQVQDYEENMVKSKANKNYIMWSLENTACTLHEKFIDHSIFIVRPSTINNETFSCYHNFVEGNKKGVPAHKYNLNCIRHLKSLMEASFQYLKEQNIIKKPYSSFILMGFSKGCVVLNQLLYSLDCLLQNKDESLLQFMNQISAIYWMDGGHSGSYNTWITDQSLIKNLTQFDIKVHIYVTPYQIRDEQRSWIGEEENTFFELLKQFNVPVKRHVLFDDRKPSLHLHFQLLNEFEP</sequence>
<reference evidence="1" key="2">
    <citation type="submission" date="2018-11" db="EMBL/GenBank/DDBJ databases">
        <title>Trombidioid mite genomics.</title>
        <authorList>
            <person name="Dong X."/>
        </authorList>
    </citation>
    <scope>NUCLEOTIDE SEQUENCE</scope>
    <source>
        <strain evidence="1">UoL-WK</strain>
    </source>
</reference>
<organism evidence="1 3">
    <name type="scientific">Dinothrombium tinctorium</name>
    <dbReference type="NCBI Taxonomy" id="1965070"/>
    <lineage>
        <taxon>Eukaryota</taxon>
        <taxon>Metazoa</taxon>
        <taxon>Ecdysozoa</taxon>
        <taxon>Arthropoda</taxon>
        <taxon>Chelicerata</taxon>
        <taxon>Arachnida</taxon>
        <taxon>Acari</taxon>
        <taxon>Acariformes</taxon>
        <taxon>Trombidiformes</taxon>
        <taxon>Prostigmata</taxon>
        <taxon>Anystina</taxon>
        <taxon>Parasitengona</taxon>
        <taxon>Trombidioidea</taxon>
        <taxon>Trombidiidae</taxon>
        <taxon>Dinothrombium</taxon>
    </lineage>
</organism>
<dbReference type="PANTHER" id="PTHR31296:SF1">
    <property type="entry name" value="MITOCHONDRIAL PROTEIN C2ORF69"/>
    <property type="match status" value="1"/>
</dbReference>
<protein>
    <submittedName>
        <fullName evidence="1">UPF0565 protein C2orf69-like isoform X2</fullName>
    </submittedName>
</protein>
<evidence type="ECO:0000313" key="3">
    <source>
        <dbReference type="Proteomes" id="UP000285301"/>
    </source>
</evidence>
<dbReference type="Proteomes" id="UP000285301">
    <property type="component" value="Unassembled WGS sequence"/>
</dbReference>
<gene>
    <name evidence="1" type="ORF">B4U79_00511</name>
    <name evidence="2" type="ORF">B4U79_12599</name>
</gene>
<dbReference type="EMBL" id="NCKU01000675">
    <property type="protein sequence ID" value="RWS14591.1"/>
    <property type="molecule type" value="Genomic_DNA"/>
</dbReference>
<name>A0A443RH28_9ACAR</name>
<comment type="caution">
    <text evidence="1">The sequence shown here is derived from an EMBL/GenBank/DDBJ whole genome shotgun (WGS) entry which is preliminary data.</text>
</comment>
<proteinExistence type="predicted"/>
<reference evidence="1 3" key="1">
    <citation type="journal article" date="2018" name="Gigascience">
        <title>Genomes of trombidid mites reveal novel predicted allergens and laterally-transferred genes associated with secondary metabolism.</title>
        <authorList>
            <person name="Dong X."/>
            <person name="Chaisiri K."/>
            <person name="Xia D."/>
            <person name="Armstrong S.D."/>
            <person name="Fang Y."/>
            <person name="Donnelly M.J."/>
            <person name="Kadowaki T."/>
            <person name="McGarry J.W."/>
            <person name="Darby A.C."/>
            <person name="Makepeace B.L."/>
        </authorList>
    </citation>
    <scope>NUCLEOTIDE SEQUENCE [LARGE SCALE GENOMIC DNA]</scope>
    <source>
        <strain evidence="1">UoL-WK</strain>
    </source>
</reference>
<evidence type="ECO:0000313" key="2">
    <source>
        <dbReference type="EMBL" id="RWS14594.1"/>
    </source>
</evidence>
<dbReference type="OrthoDB" id="419333at2759"/>
<evidence type="ECO:0000313" key="1">
    <source>
        <dbReference type="EMBL" id="RWS14591.1"/>
    </source>
</evidence>
<keyword evidence="3" id="KW-1185">Reference proteome</keyword>
<dbReference type="Pfam" id="PF10561">
    <property type="entry name" value="C2orf69"/>
    <property type="match status" value="2"/>
</dbReference>
<dbReference type="GO" id="GO:0005739">
    <property type="term" value="C:mitochondrion"/>
    <property type="evidence" value="ECO:0007669"/>
    <property type="project" value="TreeGrafter"/>
</dbReference>
<dbReference type="EMBL" id="NCKU01000674">
    <property type="protein sequence ID" value="RWS14594.1"/>
    <property type="molecule type" value="Genomic_DNA"/>
</dbReference>
<accession>A0A443RH28</accession>